<accession>A0A829PJB3</accession>
<evidence type="ECO:0000313" key="4">
    <source>
        <dbReference type="Proteomes" id="UP000019854"/>
    </source>
</evidence>
<evidence type="ECO:0000313" key="3">
    <source>
        <dbReference type="EMBL" id="ETZ88433.1"/>
    </source>
</evidence>
<gene>
    <name evidence="3" type="ORF">L829_1992</name>
</gene>
<dbReference type="Proteomes" id="UP000019854">
    <property type="component" value="Unassembled WGS sequence"/>
</dbReference>
<feature type="region of interest" description="Disordered" evidence="1">
    <location>
        <begin position="21"/>
        <end position="64"/>
    </location>
</feature>
<feature type="signal peptide" evidence="2">
    <location>
        <begin position="1"/>
        <end position="22"/>
    </location>
</feature>
<evidence type="ECO:0000256" key="2">
    <source>
        <dbReference type="SAM" id="SignalP"/>
    </source>
</evidence>
<protein>
    <submittedName>
        <fullName evidence="3">Uncharacterized protein</fullName>
    </submittedName>
</protein>
<evidence type="ECO:0000256" key="1">
    <source>
        <dbReference type="SAM" id="MobiDB-lite"/>
    </source>
</evidence>
<organism evidence="3 4">
    <name type="scientific">Mycobacteroides abscessus MAB_030201_1075</name>
    <dbReference type="NCBI Taxonomy" id="1335410"/>
    <lineage>
        <taxon>Bacteria</taxon>
        <taxon>Bacillati</taxon>
        <taxon>Actinomycetota</taxon>
        <taxon>Actinomycetes</taxon>
        <taxon>Mycobacteriales</taxon>
        <taxon>Mycobacteriaceae</taxon>
        <taxon>Mycobacteroides</taxon>
        <taxon>Mycobacteroides abscessus</taxon>
    </lineage>
</organism>
<proteinExistence type="predicted"/>
<dbReference type="AlphaFoldDB" id="A0A829PJB3"/>
<keyword evidence="2" id="KW-0732">Signal</keyword>
<reference evidence="3 4" key="1">
    <citation type="submission" date="2014-01" db="EMBL/GenBank/DDBJ databases">
        <authorList>
            <person name="Zelazny A."/>
            <person name="Olivier K."/>
            <person name="Sampaio E.P."/>
            <person name="Holland S.M."/>
            <person name="Tallon L.J."/>
            <person name="Sadzewicz L.K."/>
            <person name="Sengamalay N."/>
            <person name="Fraser C.M."/>
            <person name="Hine E."/>
            <person name="Shefchek K.A."/>
            <person name="Das S.P."/>
            <person name="Shallom S.J."/>
            <person name="Agrawal S."/>
            <person name="Tettelin H."/>
        </authorList>
    </citation>
    <scope>NUCLEOTIDE SEQUENCE [LARGE SCALE GENOMIC DNA]</scope>
    <source>
        <strain evidence="3 4">MAB_030201_1075</strain>
    </source>
</reference>
<sequence length="95" mass="9223">MNKFLCATAVLLSMAGWAPAAAAEPGNPAAPIPVPGGTPNYAATAAQPPFGLSPAPPRGARISAGVDSGYTARIGAGTTAGQLEDPRGITQGVAP</sequence>
<feature type="chain" id="PRO_5032922157" evidence="2">
    <location>
        <begin position="23"/>
        <end position="95"/>
    </location>
</feature>
<dbReference type="EMBL" id="JAOX01000001">
    <property type="protein sequence ID" value="ETZ88433.1"/>
    <property type="molecule type" value="Genomic_DNA"/>
</dbReference>
<comment type="caution">
    <text evidence="3">The sequence shown here is derived from an EMBL/GenBank/DDBJ whole genome shotgun (WGS) entry which is preliminary data.</text>
</comment>
<name>A0A829PJB3_9MYCO</name>